<evidence type="ECO:0000313" key="2">
    <source>
        <dbReference type="EMBL" id="NHF59165.1"/>
    </source>
</evidence>
<keyword evidence="2" id="KW-0378">Hydrolase</keyword>
<dbReference type="EMBL" id="VIKU02000002">
    <property type="protein sequence ID" value="NHF59165.1"/>
    <property type="molecule type" value="Genomic_DNA"/>
</dbReference>
<dbReference type="PANTHER" id="PTHR43283">
    <property type="entry name" value="BETA-LACTAMASE-RELATED"/>
    <property type="match status" value="1"/>
</dbReference>
<reference evidence="2" key="1">
    <citation type="submission" date="2019-07" db="EMBL/GenBank/DDBJ databases">
        <authorList>
            <person name="De-Chao Zhang Q."/>
        </authorList>
    </citation>
    <scope>NUCLEOTIDE SEQUENCE</scope>
    <source>
        <strain evidence="2">TP-CH-4</strain>
    </source>
</reference>
<dbReference type="PANTHER" id="PTHR43283:SF18">
    <property type="match status" value="1"/>
</dbReference>
<protein>
    <submittedName>
        <fullName evidence="2">Serine hydrolase</fullName>
    </submittedName>
</protein>
<organism evidence="2 3">
    <name type="scientific">Pelagihabitans pacificus</name>
    <dbReference type="NCBI Taxonomy" id="2696054"/>
    <lineage>
        <taxon>Bacteria</taxon>
        <taxon>Pseudomonadati</taxon>
        <taxon>Bacteroidota</taxon>
        <taxon>Flavobacteriia</taxon>
        <taxon>Flavobacteriales</taxon>
        <taxon>Flavobacteriaceae</taxon>
        <taxon>Pelagihabitans</taxon>
    </lineage>
</organism>
<dbReference type="Gene3D" id="3.40.710.10">
    <property type="entry name" value="DD-peptidase/beta-lactamase superfamily"/>
    <property type="match status" value="1"/>
</dbReference>
<dbReference type="PROSITE" id="PS51257">
    <property type="entry name" value="PROKAR_LIPOPROTEIN"/>
    <property type="match status" value="1"/>
</dbReference>
<proteinExistence type="predicted"/>
<dbReference type="InterPro" id="IPR001466">
    <property type="entry name" value="Beta-lactam-related"/>
</dbReference>
<evidence type="ECO:0000313" key="3">
    <source>
        <dbReference type="Proteomes" id="UP000707206"/>
    </source>
</evidence>
<accession>A0A967ATJ7</accession>
<evidence type="ECO:0000259" key="1">
    <source>
        <dbReference type="Pfam" id="PF00144"/>
    </source>
</evidence>
<reference evidence="2" key="2">
    <citation type="submission" date="2020-03" db="EMBL/GenBank/DDBJ databases">
        <title>Flavobacteriaceae bacterium strain TP-CH-4, a member of the family Flavobacteriaceae isolated from a deep-sea seamount.</title>
        <authorList>
            <person name="Zhang D.-C."/>
        </authorList>
    </citation>
    <scope>NUCLEOTIDE SEQUENCE</scope>
    <source>
        <strain evidence="2">TP-CH-4</strain>
    </source>
</reference>
<dbReference type="SUPFAM" id="SSF54427">
    <property type="entry name" value="NTF2-like"/>
    <property type="match status" value="1"/>
</dbReference>
<feature type="domain" description="Beta-lactamase-related" evidence="1">
    <location>
        <begin position="187"/>
        <end position="476"/>
    </location>
</feature>
<keyword evidence="3" id="KW-1185">Reference proteome</keyword>
<comment type="caution">
    <text evidence="2">The sequence shown here is derived from an EMBL/GenBank/DDBJ whole genome shotgun (WGS) entry which is preliminary data.</text>
</comment>
<dbReference type="RefSeq" id="WP_152573687.1">
    <property type="nucleotide sequence ID" value="NZ_VIKU02000002.1"/>
</dbReference>
<dbReference type="Pfam" id="PF00144">
    <property type="entry name" value="Beta-lactamase"/>
    <property type="match status" value="1"/>
</dbReference>
<dbReference type="SUPFAM" id="SSF56601">
    <property type="entry name" value="beta-lactamase/transpeptidase-like"/>
    <property type="match status" value="1"/>
</dbReference>
<dbReference type="InterPro" id="IPR050789">
    <property type="entry name" value="Diverse_Enzym_Activities"/>
</dbReference>
<sequence length="499" mass="56945">MDNKKIKTLVVIVVSVLVSCSIEAQLGIEHPIYKQVSKLDSLLFQEAFNKCNTDILHGLVDPDFEFYHDQSGFSEGKEQFIKGIRNNICALDYKPQRRLTSQGFQVHPLLSGGEIYGLLQKGVHEFYAIEENKEPYLTNIADFAHLWIKKDNDWLLKRVLSYNHKTPGQMKNDIDGIIEEASFSFEVLRKEHHIPAMGVAILKNNKLQRIGVYGELERGVTAPYDAIFNVASLTKPIVTMLTLKLVENGNWDLDQPLYNYWTDPDVVDNPNSKKLTTRHILSHQSGFKNWRRQNKSGRLEFDFEPGHGFQYSGEGFEYLKNALEAKFDKKLKELADSLLFRPLKMDDTYFYWNETTDESRFAKWHDKDGKVYETYKNKSTSAADDVLTTLEDYGRFAEYVLNGGGLSKELFNEMVAQQNGKEHNIKMGLGWEILPNLEDDQYALLHTGGDKGVNTLIMLLPKTGEGVVVFTNSDNGKNVYFPIIEETLSLGKQITGKAE</sequence>
<dbReference type="Proteomes" id="UP000707206">
    <property type="component" value="Unassembled WGS sequence"/>
</dbReference>
<dbReference type="GO" id="GO:0016787">
    <property type="term" value="F:hydrolase activity"/>
    <property type="evidence" value="ECO:0007669"/>
    <property type="project" value="UniProtKB-KW"/>
</dbReference>
<dbReference type="InterPro" id="IPR012338">
    <property type="entry name" value="Beta-lactam/transpept-like"/>
</dbReference>
<gene>
    <name evidence="2" type="ORF">FK220_007425</name>
</gene>
<dbReference type="InterPro" id="IPR032710">
    <property type="entry name" value="NTF2-like_dom_sf"/>
</dbReference>
<dbReference type="AlphaFoldDB" id="A0A967ATJ7"/>
<name>A0A967ATJ7_9FLAO</name>